<dbReference type="GO" id="GO:0000166">
    <property type="term" value="F:nucleotide binding"/>
    <property type="evidence" value="ECO:0007669"/>
    <property type="project" value="UniProtKB-KW"/>
</dbReference>
<evidence type="ECO:0000256" key="5">
    <source>
        <dbReference type="ARBA" id="ARBA00022801"/>
    </source>
</evidence>
<gene>
    <name evidence="7" type="ORF">ENN90_06090</name>
</gene>
<proteinExistence type="inferred from homology"/>
<evidence type="ECO:0000256" key="3">
    <source>
        <dbReference type="ARBA" id="ARBA00022722"/>
    </source>
</evidence>
<dbReference type="Pfam" id="PF01934">
    <property type="entry name" value="HepT-like"/>
    <property type="match status" value="1"/>
</dbReference>
<keyword evidence="5" id="KW-0378">Hydrolase</keyword>
<dbReference type="GO" id="GO:0110001">
    <property type="term" value="C:toxin-antitoxin complex"/>
    <property type="evidence" value="ECO:0007669"/>
    <property type="project" value="InterPro"/>
</dbReference>
<evidence type="ECO:0000256" key="1">
    <source>
        <dbReference type="ARBA" id="ARBA00022553"/>
    </source>
</evidence>
<dbReference type="InterPro" id="IPR037038">
    <property type="entry name" value="HepT-like_sf"/>
</dbReference>
<dbReference type="Proteomes" id="UP000886047">
    <property type="component" value="Unassembled WGS sequence"/>
</dbReference>
<dbReference type="InterPro" id="IPR008201">
    <property type="entry name" value="HepT-like"/>
</dbReference>
<keyword evidence="3" id="KW-0540">Nuclease</keyword>
<sequence>MRNKDYYLLLSILETIKKILLYTKDYNSAEDFYNSQRDFDAAMMNFIVLGESVGKLSDDLINSNQHIDWQKVYGFRNIVAHHYFGINVDIVWQIIQENLPELKKNIHQIIDSNSYQ</sequence>
<dbReference type="GO" id="GO:0016787">
    <property type="term" value="F:hydrolase activity"/>
    <property type="evidence" value="ECO:0007669"/>
    <property type="project" value="UniProtKB-KW"/>
</dbReference>
<organism evidence="7">
    <name type="scientific">Mariniphaga anaerophila</name>
    <dbReference type="NCBI Taxonomy" id="1484053"/>
    <lineage>
        <taxon>Bacteria</taxon>
        <taxon>Pseudomonadati</taxon>
        <taxon>Bacteroidota</taxon>
        <taxon>Bacteroidia</taxon>
        <taxon>Marinilabiliales</taxon>
        <taxon>Prolixibacteraceae</taxon>
        <taxon>Mariniphaga</taxon>
    </lineage>
</organism>
<dbReference type="EMBL" id="DSDK01000334">
    <property type="protein sequence ID" value="HDR51178.1"/>
    <property type="molecule type" value="Genomic_DNA"/>
</dbReference>
<dbReference type="InterPro" id="IPR051813">
    <property type="entry name" value="HepT_RNase_toxin"/>
</dbReference>
<dbReference type="PANTHER" id="PTHR34139">
    <property type="entry name" value="UPF0331 PROTEIN MJ0127"/>
    <property type="match status" value="1"/>
</dbReference>
<name>A0A831LKB8_9BACT</name>
<keyword evidence="1" id="KW-0597">Phosphoprotein</keyword>
<dbReference type="PANTHER" id="PTHR34139:SF1">
    <property type="entry name" value="RNASE MJ1380-RELATED"/>
    <property type="match status" value="1"/>
</dbReference>
<dbReference type="GO" id="GO:0004540">
    <property type="term" value="F:RNA nuclease activity"/>
    <property type="evidence" value="ECO:0007669"/>
    <property type="project" value="InterPro"/>
</dbReference>
<comment type="caution">
    <text evidence="7">The sequence shown here is derived from an EMBL/GenBank/DDBJ whole genome shotgun (WGS) entry which is preliminary data.</text>
</comment>
<protein>
    <submittedName>
        <fullName evidence="7">DUF86 domain-containing protein</fullName>
    </submittedName>
</protein>
<evidence type="ECO:0000256" key="6">
    <source>
        <dbReference type="ARBA" id="ARBA00024207"/>
    </source>
</evidence>
<accession>A0A831LKB8</accession>
<keyword evidence="4" id="KW-0547">Nucleotide-binding</keyword>
<evidence type="ECO:0000313" key="7">
    <source>
        <dbReference type="EMBL" id="HDR51178.1"/>
    </source>
</evidence>
<keyword evidence="2" id="KW-1277">Toxin-antitoxin system</keyword>
<reference evidence="7" key="1">
    <citation type="journal article" date="2020" name="mSystems">
        <title>Genome- and Community-Level Interaction Insights into Carbon Utilization and Element Cycling Functions of Hydrothermarchaeota in Hydrothermal Sediment.</title>
        <authorList>
            <person name="Zhou Z."/>
            <person name="Liu Y."/>
            <person name="Xu W."/>
            <person name="Pan J."/>
            <person name="Luo Z.H."/>
            <person name="Li M."/>
        </authorList>
    </citation>
    <scope>NUCLEOTIDE SEQUENCE [LARGE SCALE GENOMIC DNA]</scope>
    <source>
        <strain evidence="7">SpSt-1217</strain>
    </source>
</reference>
<dbReference type="Gene3D" id="1.20.120.580">
    <property type="entry name" value="bsu32300-like"/>
    <property type="match status" value="1"/>
</dbReference>
<dbReference type="AlphaFoldDB" id="A0A831LKB8"/>
<evidence type="ECO:0000256" key="4">
    <source>
        <dbReference type="ARBA" id="ARBA00022741"/>
    </source>
</evidence>
<comment type="similarity">
    <text evidence="6">Belongs to the HepT RNase toxin family.</text>
</comment>
<evidence type="ECO:0000256" key="2">
    <source>
        <dbReference type="ARBA" id="ARBA00022649"/>
    </source>
</evidence>